<evidence type="ECO:0000256" key="7">
    <source>
        <dbReference type="ARBA" id="ARBA00022777"/>
    </source>
</evidence>
<evidence type="ECO:0000256" key="5">
    <source>
        <dbReference type="ARBA" id="ARBA00022679"/>
    </source>
</evidence>
<evidence type="ECO:0000256" key="2">
    <source>
        <dbReference type="ARBA" id="ARBA00004370"/>
    </source>
</evidence>
<dbReference type="CDD" id="cd00082">
    <property type="entry name" value="HisKA"/>
    <property type="match status" value="1"/>
</dbReference>
<keyword evidence="9" id="KW-0902">Two-component regulatory system</keyword>
<dbReference type="Gene3D" id="1.10.287.130">
    <property type="match status" value="1"/>
</dbReference>
<reference evidence="14" key="2">
    <citation type="submission" date="2020-09" db="EMBL/GenBank/DDBJ databases">
        <authorList>
            <person name="Sun Q."/>
            <person name="Ohkuma M."/>
        </authorList>
    </citation>
    <scope>NUCLEOTIDE SEQUENCE</scope>
    <source>
        <strain evidence="14">JCM 31311</strain>
    </source>
</reference>
<dbReference type="InterPro" id="IPR050428">
    <property type="entry name" value="TCS_sensor_his_kinase"/>
</dbReference>
<feature type="domain" description="HAMP" evidence="13">
    <location>
        <begin position="162"/>
        <end position="216"/>
    </location>
</feature>
<comment type="catalytic activity">
    <reaction evidence="1">
        <text>ATP + protein L-histidine = ADP + protein N-phospho-L-histidine.</text>
        <dbReference type="EC" id="2.7.13.3"/>
    </reaction>
</comment>
<dbReference type="SMART" id="SM00388">
    <property type="entry name" value="HisKA"/>
    <property type="match status" value="1"/>
</dbReference>
<dbReference type="InterPro" id="IPR036890">
    <property type="entry name" value="HATPase_C_sf"/>
</dbReference>
<dbReference type="PANTHER" id="PTHR45436">
    <property type="entry name" value="SENSOR HISTIDINE KINASE YKOH"/>
    <property type="match status" value="1"/>
</dbReference>
<evidence type="ECO:0000256" key="10">
    <source>
        <dbReference type="ARBA" id="ARBA00023136"/>
    </source>
</evidence>
<proteinExistence type="predicted"/>
<dbReference type="InterPro" id="IPR004358">
    <property type="entry name" value="Sig_transdc_His_kin-like_C"/>
</dbReference>
<name>A0A918FGN3_9DEIO</name>
<dbReference type="SUPFAM" id="SSF55874">
    <property type="entry name" value="ATPase domain of HSP90 chaperone/DNA topoisomerase II/histidine kinase"/>
    <property type="match status" value="1"/>
</dbReference>
<dbReference type="Gene3D" id="6.10.340.10">
    <property type="match status" value="1"/>
</dbReference>
<dbReference type="PROSITE" id="PS50885">
    <property type="entry name" value="HAMP"/>
    <property type="match status" value="1"/>
</dbReference>
<dbReference type="InterPro" id="IPR003594">
    <property type="entry name" value="HATPase_dom"/>
</dbReference>
<dbReference type="SMART" id="SM00304">
    <property type="entry name" value="HAMP"/>
    <property type="match status" value="1"/>
</dbReference>
<dbReference type="PROSITE" id="PS50109">
    <property type="entry name" value="HIS_KIN"/>
    <property type="match status" value="1"/>
</dbReference>
<dbReference type="GO" id="GO:0000155">
    <property type="term" value="F:phosphorelay sensor kinase activity"/>
    <property type="evidence" value="ECO:0007669"/>
    <property type="project" value="InterPro"/>
</dbReference>
<evidence type="ECO:0000256" key="11">
    <source>
        <dbReference type="SAM" id="Phobius"/>
    </source>
</evidence>
<dbReference type="Pfam" id="PF02518">
    <property type="entry name" value="HATPase_c"/>
    <property type="match status" value="1"/>
</dbReference>
<evidence type="ECO:0000256" key="4">
    <source>
        <dbReference type="ARBA" id="ARBA00022553"/>
    </source>
</evidence>
<evidence type="ECO:0000313" key="14">
    <source>
        <dbReference type="EMBL" id="GGR36512.1"/>
    </source>
</evidence>
<dbReference type="RefSeq" id="WP_189093520.1">
    <property type="nucleotide sequence ID" value="NZ_BMQL01000073.1"/>
</dbReference>
<keyword evidence="4" id="KW-0597">Phosphoprotein</keyword>
<dbReference type="PRINTS" id="PR00344">
    <property type="entry name" value="BCTRLSENSOR"/>
</dbReference>
<dbReference type="PANTHER" id="PTHR45436:SF5">
    <property type="entry name" value="SENSOR HISTIDINE KINASE TRCS"/>
    <property type="match status" value="1"/>
</dbReference>
<dbReference type="Gene3D" id="3.30.565.10">
    <property type="entry name" value="Histidine kinase-like ATPase, C-terminal domain"/>
    <property type="match status" value="1"/>
</dbReference>
<keyword evidence="15" id="KW-1185">Reference proteome</keyword>
<dbReference type="SUPFAM" id="SSF47384">
    <property type="entry name" value="Homodimeric domain of signal transducing histidine kinase"/>
    <property type="match status" value="1"/>
</dbReference>
<evidence type="ECO:0000256" key="8">
    <source>
        <dbReference type="ARBA" id="ARBA00022989"/>
    </source>
</evidence>
<dbReference type="CDD" id="cd00075">
    <property type="entry name" value="HATPase"/>
    <property type="match status" value="1"/>
</dbReference>
<keyword evidence="6 11" id="KW-0812">Transmembrane</keyword>
<feature type="transmembrane region" description="Helical" evidence="11">
    <location>
        <begin position="143"/>
        <end position="161"/>
    </location>
</feature>
<dbReference type="Proteomes" id="UP000603865">
    <property type="component" value="Unassembled WGS sequence"/>
</dbReference>
<keyword evidence="7 14" id="KW-0418">Kinase</keyword>
<sequence>MSLRWRLTLIYAGLLGLLLLVAGSLSYGALRHTLYAGLDDALRVFAEHQAKQDATLKFEPPPQVGDVLDAINRQQPIRMTVYDAVGKVVDWGPSRVGFLPRAGTRQVGAERVFTLRTASGWIQTSQSNQGVQASLRQILHLELLGVPLLLLLALALGYVLADRALRPVDQVSDLGARIARSGHSGERVPQASGTDELARLTRTINDMLSKLDSQMVRERLFAHASAHELRTPISVIRAATTLALEQERTPEQYRDVLQQVESVSEDMSALTHRLMLLATATRPAITQVVNLADITLMVSELHATEAHDKQLHLQTTVRDAETTGDFGALVLAAGNLLQNAIKYSPPRSSIQLSCDADTVSARLTVQDAGPGIPADELPRVTQPFQRGSQTQGLSGAGLGLALVQAVAESHGGQLELFNADAGGLRATLILPRQRRIY</sequence>
<organism evidence="14 15">
    <name type="scientific">Deinococcus ruber</name>
    <dbReference type="NCBI Taxonomy" id="1848197"/>
    <lineage>
        <taxon>Bacteria</taxon>
        <taxon>Thermotogati</taxon>
        <taxon>Deinococcota</taxon>
        <taxon>Deinococci</taxon>
        <taxon>Deinococcales</taxon>
        <taxon>Deinococcaceae</taxon>
        <taxon>Deinococcus</taxon>
    </lineage>
</organism>
<evidence type="ECO:0000256" key="6">
    <source>
        <dbReference type="ARBA" id="ARBA00022692"/>
    </source>
</evidence>
<dbReference type="Pfam" id="PF00512">
    <property type="entry name" value="HisKA"/>
    <property type="match status" value="1"/>
</dbReference>
<dbReference type="CDD" id="cd06225">
    <property type="entry name" value="HAMP"/>
    <property type="match status" value="1"/>
</dbReference>
<dbReference type="EC" id="2.7.13.3" evidence="3"/>
<evidence type="ECO:0000259" key="13">
    <source>
        <dbReference type="PROSITE" id="PS50885"/>
    </source>
</evidence>
<dbReference type="InterPro" id="IPR036097">
    <property type="entry name" value="HisK_dim/P_sf"/>
</dbReference>
<keyword evidence="5" id="KW-0808">Transferase</keyword>
<comment type="caution">
    <text evidence="14">The sequence shown here is derived from an EMBL/GenBank/DDBJ whole genome shotgun (WGS) entry which is preliminary data.</text>
</comment>
<feature type="domain" description="Histidine kinase" evidence="12">
    <location>
        <begin position="224"/>
        <end position="434"/>
    </location>
</feature>
<protein>
    <recommendedName>
        <fullName evidence="3">histidine kinase</fullName>
        <ecNumber evidence="3">2.7.13.3</ecNumber>
    </recommendedName>
</protein>
<comment type="subcellular location">
    <subcellularLocation>
        <location evidence="2">Membrane</location>
    </subcellularLocation>
</comment>
<dbReference type="AlphaFoldDB" id="A0A918FGN3"/>
<dbReference type="Pfam" id="PF00672">
    <property type="entry name" value="HAMP"/>
    <property type="match status" value="1"/>
</dbReference>
<keyword evidence="8 11" id="KW-1133">Transmembrane helix</keyword>
<dbReference type="InterPro" id="IPR005467">
    <property type="entry name" value="His_kinase_dom"/>
</dbReference>
<dbReference type="InterPro" id="IPR003660">
    <property type="entry name" value="HAMP_dom"/>
</dbReference>
<accession>A0A918FGN3</accession>
<dbReference type="InterPro" id="IPR003661">
    <property type="entry name" value="HisK_dim/P_dom"/>
</dbReference>
<reference evidence="14" key="1">
    <citation type="journal article" date="2014" name="Int. J. Syst. Evol. Microbiol.">
        <title>Complete genome sequence of Corynebacterium casei LMG S-19264T (=DSM 44701T), isolated from a smear-ripened cheese.</title>
        <authorList>
            <consortium name="US DOE Joint Genome Institute (JGI-PGF)"/>
            <person name="Walter F."/>
            <person name="Albersmeier A."/>
            <person name="Kalinowski J."/>
            <person name="Ruckert C."/>
        </authorList>
    </citation>
    <scope>NUCLEOTIDE SEQUENCE</scope>
    <source>
        <strain evidence="14">JCM 31311</strain>
    </source>
</reference>
<evidence type="ECO:0000256" key="3">
    <source>
        <dbReference type="ARBA" id="ARBA00012438"/>
    </source>
</evidence>
<dbReference type="GO" id="GO:0005886">
    <property type="term" value="C:plasma membrane"/>
    <property type="evidence" value="ECO:0007669"/>
    <property type="project" value="TreeGrafter"/>
</dbReference>
<evidence type="ECO:0000256" key="9">
    <source>
        <dbReference type="ARBA" id="ARBA00023012"/>
    </source>
</evidence>
<gene>
    <name evidence="14" type="ORF">GCM10008957_52730</name>
</gene>
<evidence type="ECO:0000259" key="12">
    <source>
        <dbReference type="PROSITE" id="PS50109"/>
    </source>
</evidence>
<keyword evidence="10 11" id="KW-0472">Membrane</keyword>
<dbReference type="EMBL" id="BMQL01000073">
    <property type="protein sequence ID" value="GGR36512.1"/>
    <property type="molecule type" value="Genomic_DNA"/>
</dbReference>
<evidence type="ECO:0000256" key="1">
    <source>
        <dbReference type="ARBA" id="ARBA00000085"/>
    </source>
</evidence>
<dbReference type="SMART" id="SM00387">
    <property type="entry name" value="HATPase_c"/>
    <property type="match status" value="1"/>
</dbReference>
<evidence type="ECO:0000313" key="15">
    <source>
        <dbReference type="Proteomes" id="UP000603865"/>
    </source>
</evidence>